<evidence type="ECO:0000313" key="9">
    <source>
        <dbReference type="Proteomes" id="UP000236893"/>
    </source>
</evidence>
<feature type="compositionally biased region" description="Basic and acidic residues" evidence="5">
    <location>
        <begin position="43"/>
        <end position="63"/>
    </location>
</feature>
<feature type="region of interest" description="Disordered" evidence="5">
    <location>
        <begin position="43"/>
        <end position="77"/>
    </location>
</feature>
<feature type="domain" description="OmpA-like" evidence="7">
    <location>
        <begin position="300"/>
        <end position="416"/>
    </location>
</feature>
<name>A0A2S5AA14_9SPHI</name>
<comment type="caution">
    <text evidence="8">The sequence shown here is derived from an EMBL/GenBank/DDBJ whole genome shotgun (WGS) entry which is preliminary data.</text>
</comment>
<dbReference type="Pfam" id="PF00691">
    <property type="entry name" value="OmpA"/>
    <property type="match status" value="1"/>
</dbReference>
<dbReference type="InterPro" id="IPR006665">
    <property type="entry name" value="OmpA-like"/>
</dbReference>
<keyword evidence="2 4" id="KW-0472">Membrane</keyword>
<dbReference type="Gene3D" id="3.30.1330.60">
    <property type="entry name" value="OmpA-like domain"/>
    <property type="match status" value="1"/>
</dbReference>
<reference evidence="8 9" key="1">
    <citation type="submission" date="2018-01" db="EMBL/GenBank/DDBJ databases">
        <authorList>
            <person name="Gaut B.S."/>
            <person name="Morton B.R."/>
            <person name="Clegg M.T."/>
            <person name="Duvall M.R."/>
        </authorList>
    </citation>
    <scope>NUCLEOTIDE SEQUENCE [LARGE SCALE GENOMIC DNA]</scope>
    <source>
        <strain evidence="8 9">HR-AV</strain>
    </source>
</reference>
<dbReference type="AlphaFoldDB" id="A0A2S5AA14"/>
<sequence>MKKHFFILALLAFTTSAHAQLGGFAGKLGQKVNDKINQKVDDLFNKKEKKTDPSEAEQKDKNTTPDPNNSTKSDAPSFQSYSKFDFISGEKVIAFEDFSQESIGDFPGKWNTDGSGEVVTLNNLQGKWLSMGQYAKYRPEFINGTLPDNFTLEFDLAIDAHESSGAFNVEIGNAAEINELEPGKYGAQLQVYGSSGSDGWIAITNWCSSDACKNSSSISNTSTVRVNSKGEKIKISIWRQKQRLRIYINSTKVYDLPKLLDAVMPINCISFKVAAQSIDKFAYVSNLKLAVGAPDTRNKLITEGKFVTTGILFDVNSDQIKPESYGVLKEIATVLKENPTVKIKIVGHTDSDGDNAANLELSKKRAAAVKSHLQADFGIDESRMQTEGKGETVPVSPNVSSEGKANNRRVEFIKLS</sequence>
<feature type="chain" id="PRO_5015441872" evidence="6">
    <location>
        <begin position="20"/>
        <end position="416"/>
    </location>
</feature>
<keyword evidence="9" id="KW-1185">Reference proteome</keyword>
<evidence type="ECO:0000256" key="4">
    <source>
        <dbReference type="PROSITE-ProRule" id="PRU00473"/>
    </source>
</evidence>
<feature type="region of interest" description="Disordered" evidence="5">
    <location>
        <begin position="384"/>
        <end position="404"/>
    </location>
</feature>
<dbReference type="SUPFAM" id="SSF103088">
    <property type="entry name" value="OmpA-like"/>
    <property type="match status" value="1"/>
</dbReference>
<organism evidence="8 9">
    <name type="scientific">Solitalea longa</name>
    <dbReference type="NCBI Taxonomy" id="2079460"/>
    <lineage>
        <taxon>Bacteria</taxon>
        <taxon>Pseudomonadati</taxon>
        <taxon>Bacteroidota</taxon>
        <taxon>Sphingobacteriia</taxon>
        <taxon>Sphingobacteriales</taxon>
        <taxon>Sphingobacteriaceae</taxon>
        <taxon>Solitalea</taxon>
    </lineage>
</organism>
<evidence type="ECO:0000256" key="3">
    <source>
        <dbReference type="ARBA" id="ARBA00023237"/>
    </source>
</evidence>
<evidence type="ECO:0000256" key="1">
    <source>
        <dbReference type="ARBA" id="ARBA00004442"/>
    </source>
</evidence>
<dbReference type="PANTHER" id="PTHR30329">
    <property type="entry name" value="STATOR ELEMENT OF FLAGELLAR MOTOR COMPLEX"/>
    <property type="match status" value="1"/>
</dbReference>
<dbReference type="EMBL" id="PQVF01000001">
    <property type="protein sequence ID" value="POY39212.1"/>
    <property type="molecule type" value="Genomic_DNA"/>
</dbReference>
<comment type="subcellular location">
    <subcellularLocation>
        <location evidence="1">Cell outer membrane</location>
    </subcellularLocation>
</comment>
<accession>A0A2S5AA14</accession>
<evidence type="ECO:0000259" key="7">
    <source>
        <dbReference type="PROSITE" id="PS51123"/>
    </source>
</evidence>
<feature type="signal peptide" evidence="6">
    <location>
        <begin position="1"/>
        <end position="19"/>
    </location>
</feature>
<evidence type="ECO:0000256" key="6">
    <source>
        <dbReference type="SAM" id="SignalP"/>
    </source>
</evidence>
<protein>
    <submittedName>
        <fullName evidence="8">OmpA family protein</fullName>
    </submittedName>
</protein>
<evidence type="ECO:0000256" key="2">
    <source>
        <dbReference type="ARBA" id="ARBA00023136"/>
    </source>
</evidence>
<dbReference type="Proteomes" id="UP000236893">
    <property type="component" value="Unassembled WGS sequence"/>
</dbReference>
<feature type="compositionally biased region" description="Polar residues" evidence="5">
    <location>
        <begin position="395"/>
        <end position="404"/>
    </location>
</feature>
<feature type="compositionally biased region" description="Polar residues" evidence="5">
    <location>
        <begin position="64"/>
        <end position="77"/>
    </location>
</feature>
<keyword evidence="6" id="KW-0732">Signal</keyword>
<dbReference type="InterPro" id="IPR050330">
    <property type="entry name" value="Bact_OuterMem_StrucFunc"/>
</dbReference>
<dbReference type="PROSITE" id="PS51123">
    <property type="entry name" value="OMPA_2"/>
    <property type="match status" value="1"/>
</dbReference>
<dbReference type="OrthoDB" id="9800869at2"/>
<gene>
    <name evidence="8" type="ORF">C3K47_01585</name>
</gene>
<proteinExistence type="predicted"/>
<dbReference type="InterPro" id="IPR036737">
    <property type="entry name" value="OmpA-like_sf"/>
</dbReference>
<evidence type="ECO:0000313" key="8">
    <source>
        <dbReference type="EMBL" id="POY39212.1"/>
    </source>
</evidence>
<dbReference type="CDD" id="cd07185">
    <property type="entry name" value="OmpA_C-like"/>
    <property type="match status" value="1"/>
</dbReference>
<evidence type="ECO:0000256" key="5">
    <source>
        <dbReference type="SAM" id="MobiDB-lite"/>
    </source>
</evidence>
<dbReference type="RefSeq" id="WP_103787314.1">
    <property type="nucleotide sequence ID" value="NZ_PQVF01000001.1"/>
</dbReference>
<dbReference type="PANTHER" id="PTHR30329:SF21">
    <property type="entry name" value="LIPOPROTEIN YIAD-RELATED"/>
    <property type="match status" value="1"/>
</dbReference>
<dbReference type="InterPro" id="IPR006664">
    <property type="entry name" value="OMP_bac"/>
</dbReference>
<dbReference type="PRINTS" id="PR01021">
    <property type="entry name" value="OMPADOMAIN"/>
</dbReference>
<dbReference type="GO" id="GO:0009279">
    <property type="term" value="C:cell outer membrane"/>
    <property type="evidence" value="ECO:0007669"/>
    <property type="project" value="UniProtKB-SubCell"/>
</dbReference>
<keyword evidence="3" id="KW-0998">Cell outer membrane</keyword>